<gene>
    <name evidence="2" type="ORF">ACIBG2_11770</name>
</gene>
<accession>A0ABW7YQ85</accession>
<evidence type="ECO:0008006" key="4">
    <source>
        <dbReference type="Google" id="ProtNLM"/>
    </source>
</evidence>
<sequence>MTTTLPDRRLPRVACALGLVLLAPLIAEFLLGSFPLTSVSVLFFTAPLYGGAALLIREVVRRLGGGRPAMFAFALAYCIFAEAFVFQTLWNPDFEGLRILDYGYVPALGTSPAWIMYMFGIHTIWSISVPIVLAESLAGPRRTTPWLRTPGLIVTAVLFALGAATIFLSTVAKAGNLVTAPRAVVAVAAIGALLALGSRLGRGASRPPIGPDAPKPWAVGAFALAAAGFFMLFYDATDLSGRLPYRIALPIPVWLGVAIYAALFLVVLVLIARWSRRPGWSQVHQLALAAGATLTYAWHSFLWPPIGTRTSPALDLAGDVVFAAIAIAVLVAAARRVAAGGR</sequence>
<dbReference type="EMBL" id="JBITGY010000003">
    <property type="protein sequence ID" value="MFI6498060.1"/>
    <property type="molecule type" value="Genomic_DNA"/>
</dbReference>
<keyword evidence="1" id="KW-0472">Membrane</keyword>
<keyword evidence="1" id="KW-0812">Transmembrane</keyword>
<comment type="caution">
    <text evidence="2">The sequence shown here is derived from an EMBL/GenBank/DDBJ whole genome shotgun (WGS) entry which is preliminary data.</text>
</comment>
<organism evidence="2 3">
    <name type="scientific">Nonomuraea typhae</name>
    <dbReference type="NCBI Taxonomy" id="2603600"/>
    <lineage>
        <taxon>Bacteria</taxon>
        <taxon>Bacillati</taxon>
        <taxon>Actinomycetota</taxon>
        <taxon>Actinomycetes</taxon>
        <taxon>Streptosporangiales</taxon>
        <taxon>Streptosporangiaceae</taxon>
        <taxon>Nonomuraea</taxon>
    </lineage>
</organism>
<protein>
    <recommendedName>
        <fullName evidence="4">DUF998 domain-containing protein</fullName>
    </recommendedName>
</protein>
<keyword evidence="3" id="KW-1185">Reference proteome</keyword>
<feature type="transmembrane region" description="Helical" evidence="1">
    <location>
        <begin position="254"/>
        <end position="274"/>
    </location>
</feature>
<reference evidence="2 3" key="1">
    <citation type="submission" date="2024-10" db="EMBL/GenBank/DDBJ databases">
        <title>The Natural Products Discovery Center: Release of the First 8490 Sequenced Strains for Exploring Actinobacteria Biosynthetic Diversity.</title>
        <authorList>
            <person name="Kalkreuter E."/>
            <person name="Kautsar S.A."/>
            <person name="Yang D."/>
            <person name="Bader C.D."/>
            <person name="Teijaro C.N."/>
            <person name="Fluegel L."/>
            <person name="Davis C.M."/>
            <person name="Simpson J.R."/>
            <person name="Lauterbach L."/>
            <person name="Steele A.D."/>
            <person name="Gui C."/>
            <person name="Meng S."/>
            <person name="Li G."/>
            <person name="Viehrig K."/>
            <person name="Ye F."/>
            <person name="Su P."/>
            <person name="Kiefer A.F."/>
            <person name="Nichols A."/>
            <person name="Cepeda A.J."/>
            <person name="Yan W."/>
            <person name="Fan B."/>
            <person name="Jiang Y."/>
            <person name="Adhikari A."/>
            <person name="Zheng C.-J."/>
            <person name="Schuster L."/>
            <person name="Cowan T.M."/>
            <person name="Smanski M.J."/>
            <person name="Chevrette M.G."/>
            <person name="De Carvalho L.P.S."/>
            <person name="Shen B."/>
        </authorList>
    </citation>
    <scope>NUCLEOTIDE SEQUENCE [LARGE SCALE GENOMIC DNA]</scope>
    <source>
        <strain evidence="2 3">NPDC050545</strain>
    </source>
</reference>
<feature type="transmembrane region" description="Helical" evidence="1">
    <location>
        <begin position="217"/>
        <end position="234"/>
    </location>
</feature>
<feature type="transmembrane region" description="Helical" evidence="1">
    <location>
        <begin position="114"/>
        <end position="134"/>
    </location>
</feature>
<dbReference type="RefSeq" id="WP_397081320.1">
    <property type="nucleotide sequence ID" value="NZ_JBITGY010000003.1"/>
</dbReference>
<proteinExistence type="predicted"/>
<feature type="transmembrane region" description="Helical" evidence="1">
    <location>
        <begin position="286"/>
        <end position="304"/>
    </location>
</feature>
<feature type="transmembrane region" description="Helical" evidence="1">
    <location>
        <begin position="146"/>
        <end position="168"/>
    </location>
</feature>
<evidence type="ECO:0000313" key="3">
    <source>
        <dbReference type="Proteomes" id="UP001612741"/>
    </source>
</evidence>
<dbReference type="Proteomes" id="UP001612741">
    <property type="component" value="Unassembled WGS sequence"/>
</dbReference>
<feature type="transmembrane region" description="Helical" evidence="1">
    <location>
        <begin position="174"/>
        <end position="196"/>
    </location>
</feature>
<name>A0ABW7YQ85_9ACTN</name>
<feature type="transmembrane region" description="Helical" evidence="1">
    <location>
        <begin position="68"/>
        <end position="90"/>
    </location>
</feature>
<feature type="transmembrane region" description="Helical" evidence="1">
    <location>
        <begin position="37"/>
        <end position="56"/>
    </location>
</feature>
<evidence type="ECO:0000313" key="2">
    <source>
        <dbReference type="EMBL" id="MFI6498060.1"/>
    </source>
</evidence>
<evidence type="ECO:0000256" key="1">
    <source>
        <dbReference type="SAM" id="Phobius"/>
    </source>
</evidence>
<feature type="transmembrane region" description="Helical" evidence="1">
    <location>
        <begin position="316"/>
        <end position="334"/>
    </location>
</feature>
<keyword evidence="1" id="KW-1133">Transmembrane helix</keyword>